<gene>
    <name evidence="4" type="ORF">WMW72_27265</name>
</gene>
<proteinExistence type="predicted"/>
<dbReference type="SUPFAM" id="SSF48498">
    <property type="entry name" value="Tetracyclin repressor-like, C-terminal domain"/>
    <property type="match status" value="1"/>
</dbReference>
<dbReference type="InterPro" id="IPR001647">
    <property type="entry name" value="HTH_TetR"/>
</dbReference>
<evidence type="ECO:0000256" key="2">
    <source>
        <dbReference type="PROSITE-ProRule" id="PRU00335"/>
    </source>
</evidence>
<name>A0ABU9DRZ7_9BACL</name>
<dbReference type="Gene3D" id="1.10.357.10">
    <property type="entry name" value="Tetracycline Repressor, domain 2"/>
    <property type="match status" value="1"/>
</dbReference>
<dbReference type="PANTHER" id="PTHR43479:SF11">
    <property type="entry name" value="ACREF_ENVCD OPERON REPRESSOR-RELATED"/>
    <property type="match status" value="1"/>
</dbReference>
<accession>A0ABU9DRZ7</accession>
<comment type="caution">
    <text evidence="4">The sequence shown here is derived from an EMBL/GenBank/DDBJ whole genome shotgun (WGS) entry which is preliminary data.</text>
</comment>
<dbReference type="SUPFAM" id="SSF46689">
    <property type="entry name" value="Homeodomain-like"/>
    <property type="match status" value="1"/>
</dbReference>
<feature type="DNA-binding region" description="H-T-H motif" evidence="2">
    <location>
        <begin position="28"/>
        <end position="47"/>
    </location>
</feature>
<dbReference type="PRINTS" id="PR00455">
    <property type="entry name" value="HTHTETR"/>
</dbReference>
<organism evidence="4 5">
    <name type="scientific">Paenibacillus filicis</name>
    <dbReference type="NCBI Taxonomy" id="669464"/>
    <lineage>
        <taxon>Bacteria</taxon>
        <taxon>Bacillati</taxon>
        <taxon>Bacillota</taxon>
        <taxon>Bacilli</taxon>
        <taxon>Bacillales</taxon>
        <taxon>Paenibacillaceae</taxon>
        <taxon>Paenibacillus</taxon>
    </lineage>
</organism>
<evidence type="ECO:0000256" key="1">
    <source>
        <dbReference type="ARBA" id="ARBA00023125"/>
    </source>
</evidence>
<evidence type="ECO:0000259" key="3">
    <source>
        <dbReference type="PROSITE" id="PS50977"/>
    </source>
</evidence>
<feature type="domain" description="HTH tetR-type" evidence="3">
    <location>
        <begin position="5"/>
        <end position="65"/>
    </location>
</feature>
<keyword evidence="5" id="KW-1185">Reference proteome</keyword>
<dbReference type="Pfam" id="PF00440">
    <property type="entry name" value="TetR_N"/>
    <property type="match status" value="1"/>
</dbReference>
<dbReference type="InterPro" id="IPR009057">
    <property type="entry name" value="Homeodomain-like_sf"/>
</dbReference>
<dbReference type="InterPro" id="IPR050624">
    <property type="entry name" value="HTH-type_Tx_Regulator"/>
</dbReference>
<dbReference type="EMBL" id="JBBPCC010000022">
    <property type="protein sequence ID" value="MEK8131612.1"/>
    <property type="molecule type" value="Genomic_DNA"/>
</dbReference>
<reference evidence="4 5" key="1">
    <citation type="submission" date="2024-04" db="EMBL/GenBank/DDBJ databases">
        <title>draft genome sequnece of Paenibacillus filicis.</title>
        <authorList>
            <person name="Kim D.-U."/>
        </authorList>
    </citation>
    <scope>NUCLEOTIDE SEQUENCE [LARGE SCALE GENOMIC DNA]</scope>
    <source>
        <strain evidence="4 5">KACC14197</strain>
    </source>
</reference>
<evidence type="ECO:0000313" key="5">
    <source>
        <dbReference type="Proteomes" id="UP001469365"/>
    </source>
</evidence>
<dbReference type="RefSeq" id="WP_341418746.1">
    <property type="nucleotide sequence ID" value="NZ_JBBPCC010000022.1"/>
</dbReference>
<sequence>MGNKPSIKEALLTAAIDLFIKHGFDQVTINQICKEVDVTKTAFYYYYKSKDELIIDFFLSDNPISNEDLMSIFSAQDYANQVLKLMEIHIKHIVRAGYQLTKEFYRVTLRNEMLAPAPEQSVVGNIIITLIQRAQEAGQIKNMAPAKDIHRTLCYISNGVSLFWSMSNGDFDVMEESRNRFKNLLMLDS</sequence>
<protein>
    <submittedName>
        <fullName evidence="4">TetR/AcrR family transcriptional regulator</fullName>
    </submittedName>
</protein>
<dbReference type="InterPro" id="IPR036271">
    <property type="entry name" value="Tet_transcr_reg_TetR-rel_C_sf"/>
</dbReference>
<dbReference type="Proteomes" id="UP001469365">
    <property type="component" value="Unassembled WGS sequence"/>
</dbReference>
<keyword evidence="1 2" id="KW-0238">DNA-binding</keyword>
<evidence type="ECO:0000313" key="4">
    <source>
        <dbReference type="EMBL" id="MEK8131612.1"/>
    </source>
</evidence>
<dbReference type="PANTHER" id="PTHR43479">
    <property type="entry name" value="ACREF/ENVCD OPERON REPRESSOR-RELATED"/>
    <property type="match status" value="1"/>
</dbReference>
<dbReference type="PROSITE" id="PS50977">
    <property type="entry name" value="HTH_TETR_2"/>
    <property type="match status" value="1"/>
</dbReference>